<dbReference type="Proteomes" id="UP001202134">
    <property type="component" value="Unassembled WGS sequence"/>
</dbReference>
<evidence type="ECO:0000256" key="1">
    <source>
        <dbReference type="SAM" id="Phobius"/>
    </source>
</evidence>
<dbReference type="EMBL" id="JAKIKU010000006">
    <property type="protein sequence ID" value="MCL1046245.1"/>
    <property type="molecule type" value="Genomic_DNA"/>
</dbReference>
<dbReference type="RefSeq" id="WP_248955983.1">
    <property type="nucleotide sequence ID" value="NZ_JAKIKU010000006.1"/>
</dbReference>
<reference evidence="2 3" key="1">
    <citation type="submission" date="2022-01" db="EMBL/GenBank/DDBJ databases">
        <title>Whole genome-based taxonomy of the Shewanellaceae.</title>
        <authorList>
            <person name="Martin-Rodriguez A.J."/>
        </authorList>
    </citation>
    <scope>NUCLEOTIDE SEQUENCE [LARGE SCALE GENOMIC DNA]</scope>
    <source>
        <strain evidence="2 3">DSM 24955</strain>
    </source>
</reference>
<dbReference type="InterPro" id="IPR021529">
    <property type="entry name" value="DUF2798"/>
</dbReference>
<organism evidence="2 3">
    <name type="scientific">Shewanella electrodiphila</name>
    <dbReference type="NCBI Taxonomy" id="934143"/>
    <lineage>
        <taxon>Bacteria</taxon>
        <taxon>Pseudomonadati</taxon>
        <taxon>Pseudomonadota</taxon>
        <taxon>Gammaproteobacteria</taxon>
        <taxon>Alteromonadales</taxon>
        <taxon>Shewanellaceae</taxon>
        <taxon>Shewanella</taxon>
    </lineage>
</organism>
<keyword evidence="1" id="KW-0812">Transmembrane</keyword>
<evidence type="ECO:0000313" key="2">
    <source>
        <dbReference type="EMBL" id="MCL1046245.1"/>
    </source>
</evidence>
<feature type="transmembrane region" description="Helical" evidence="1">
    <location>
        <begin position="131"/>
        <end position="153"/>
    </location>
</feature>
<dbReference type="Pfam" id="PF11391">
    <property type="entry name" value="DUF2798"/>
    <property type="match status" value="2"/>
</dbReference>
<name>A0ABT0KQX5_9GAMM</name>
<proteinExistence type="predicted"/>
<feature type="transmembrane region" description="Helical" evidence="1">
    <location>
        <begin position="56"/>
        <end position="75"/>
    </location>
</feature>
<comment type="caution">
    <text evidence="2">The sequence shown here is derived from an EMBL/GenBank/DDBJ whole genome shotgun (WGS) entry which is preliminary data.</text>
</comment>
<keyword evidence="1" id="KW-1133">Transmembrane helix</keyword>
<protein>
    <submittedName>
        <fullName evidence="2">DUF2798 domain-containing protein</fullName>
    </submittedName>
</protein>
<sequence length="163" mass="17642">MNNQTSITSTLVAETKTPVSVKVLTVLGMMTLMGGTITGVMTYINLGYSSSFFNQWLSAFLLATVTVMPAGFILMTALTKFAEKFLPKLNKKFQNILIGIAMALIMESGLALSTTINNIGMTDLNQLFSTWFNTVTAALPFAVAMMLLVSLTIKPKVEALLKS</sequence>
<feature type="transmembrane region" description="Helical" evidence="1">
    <location>
        <begin position="21"/>
        <end position="44"/>
    </location>
</feature>
<keyword evidence="1" id="KW-0472">Membrane</keyword>
<evidence type="ECO:0000313" key="3">
    <source>
        <dbReference type="Proteomes" id="UP001202134"/>
    </source>
</evidence>
<gene>
    <name evidence="2" type="ORF">L2737_13050</name>
</gene>
<keyword evidence="3" id="KW-1185">Reference proteome</keyword>
<accession>A0ABT0KQX5</accession>
<feature type="transmembrane region" description="Helical" evidence="1">
    <location>
        <begin position="96"/>
        <end position="119"/>
    </location>
</feature>